<evidence type="ECO:0000259" key="4">
    <source>
        <dbReference type="Pfam" id="PF13458"/>
    </source>
</evidence>
<dbReference type="EMBL" id="JABWMJ010000002">
    <property type="protein sequence ID" value="NUZ04963.1"/>
    <property type="molecule type" value="Genomic_DNA"/>
</dbReference>
<gene>
    <name evidence="5" type="ORF">HQN59_04225</name>
</gene>
<evidence type="ECO:0000256" key="1">
    <source>
        <dbReference type="ARBA" id="ARBA00010062"/>
    </source>
</evidence>
<accession>A0A7Y6NKN6</accession>
<dbReference type="Proteomes" id="UP000529637">
    <property type="component" value="Unassembled WGS sequence"/>
</dbReference>
<dbReference type="CDD" id="cd06333">
    <property type="entry name" value="PBP1_ABC_RPA1789-like"/>
    <property type="match status" value="1"/>
</dbReference>
<keyword evidence="6" id="KW-1185">Reference proteome</keyword>
<dbReference type="Gene3D" id="3.40.50.2300">
    <property type="match status" value="2"/>
</dbReference>
<sequence>MNFKKPVFLAVSLALAALAHAQVNVGVTVSATGPAASLGIPEKNTIALMPTTIGGQKINYIVLDDASDTTAAVSNTRKLITENKVDIVLGSTTTPNSLAMIDVVADAQTPMISMAASARIVEPVDAKKRWVFKTPQNDIMMSLAIAGHMQAQGVKTVGFIGFADAYGEGWFQEFSKVAGSKGLTIVGSERYARNDTSVTGQVLKLMAARPDAVLIAGSGTPAALPQRTLKERGYTGKYYQTHGVANNDFLRVGGKDLEGTFLPSGPVLVASQLPASDPVRASALEYVQKYEAAYGKGSVSTFGAHAWDAGRLMQVAVAAALKKAQPGTPEFRSALRDALEAAREVKGAHGIFNMSPTDHLGLDQRARVMVKIEDGGWKYQP</sequence>
<dbReference type="SUPFAM" id="SSF53822">
    <property type="entry name" value="Periplasmic binding protein-like I"/>
    <property type="match status" value="1"/>
</dbReference>
<dbReference type="InterPro" id="IPR028082">
    <property type="entry name" value="Peripla_BP_I"/>
</dbReference>
<feature type="chain" id="PRO_5030780534" evidence="3">
    <location>
        <begin position="22"/>
        <end position="381"/>
    </location>
</feature>
<comment type="caution">
    <text evidence="5">The sequence shown here is derived from an EMBL/GenBank/DDBJ whole genome shotgun (WGS) entry which is preliminary data.</text>
</comment>
<feature type="signal peptide" evidence="3">
    <location>
        <begin position="1"/>
        <end position="21"/>
    </location>
</feature>
<dbReference type="InterPro" id="IPR028081">
    <property type="entry name" value="Leu-bd"/>
</dbReference>
<protein>
    <submittedName>
        <fullName evidence="5">ABC transporter substrate-binding protein</fullName>
    </submittedName>
</protein>
<dbReference type="RefSeq" id="WP_176066447.1">
    <property type="nucleotide sequence ID" value="NZ_JABWMJ010000002.1"/>
</dbReference>
<evidence type="ECO:0000313" key="6">
    <source>
        <dbReference type="Proteomes" id="UP000529637"/>
    </source>
</evidence>
<name>A0A7Y6NKN6_9BURK</name>
<dbReference type="Pfam" id="PF13458">
    <property type="entry name" value="Peripla_BP_6"/>
    <property type="match status" value="1"/>
</dbReference>
<dbReference type="AlphaFoldDB" id="A0A7Y6NKN6"/>
<feature type="domain" description="Leucine-binding protein" evidence="4">
    <location>
        <begin position="22"/>
        <end position="369"/>
    </location>
</feature>
<dbReference type="InterPro" id="IPR051010">
    <property type="entry name" value="BCAA_transport"/>
</dbReference>
<evidence type="ECO:0000256" key="2">
    <source>
        <dbReference type="ARBA" id="ARBA00022729"/>
    </source>
</evidence>
<organism evidence="5 6">
    <name type="scientific">Piscinibacter koreensis</name>
    <dbReference type="NCBI Taxonomy" id="2742824"/>
    <lineage>
        <taxon>Bacteria</taxon>
        <taxon>Pseudomonadati</taxon>
        <taxon>Pseudomonadota</taxon>
        <taxon>Betaproteobacteria</taxon>
        <taxon>Burkholderiales</taxon>
        <taxon>Sphaerotilaceae</taxon>
        <taxon>Piscinibacter</taxon>
    </lineage>
</organism>
<keyword evidence="2 3" id="KW-0732">Signal</keyword>
<dbReference type="PANTHER" id="PTHR30483:SF38">
    <property type="entry name" value="BLR7848 PROTEIN"/>
    <property type="match status" value="1"/>
</dbReference>
<evidence type="ECO:0000256" key="3">
    <source>
        <dbReference type="SAM" id="SignalP"/>
    </source>
</evidence>
<proteinExistence type="inferred from homology"/>
<reference evidence="5 6" key="1">
    <citation type="submission" date="2020-06" db="EMBL/GenBank/DDBJ databases">
        <title>Schlegella sp. ID0723 isolated from air conditioner.</title>
        <authorList>
            <person name="Kim D.Y."/>
            <person name="Kim D.-U."/>
        </authorList>
    </citation>
    <scope>NUCLEOTIDE SEQUENCE [LARGE SCALE GENOMIC DNA]</scope>
    <source>
        <strain evidence="5 6">ID0723</strain>
    </source>
</reference>
<comment type="similarity">
    <text evidence="1">Belongs to the leucine-binding protein family.</text>
</comment>
<evidence type="ECO:0000313" key="5">
    <source>
        <dbReference type="EMBL" id="NUZ04963.1"/>
    </source>
</evidence>
<dbReference type="PANTHER" id="PTHR30483">
    <property type="entry name" value="LEUCINE-SPECIFIC-BINDING PROTEIN"/>
    <property type="match status" value="1"/>
</dbReference>